<keyword evidence="2" id="KW-1185">Reference proteome</keyword>
<proteinExistence type="predicted"/>
<sequence>MPLLPIWDAASSSAKPDWLVQMVRRARLPFIATSPEEDQENQEQMQEASRHLIDWFLQQTGLQEEHEKVSLEAVRIQREKLAMKLRTEFMEEACQFMMRMVLDQCSNNQASCDAAQQLLKAHRDTLALPMLHMMQLFDEFKEMRMGVPNLLQVELASQQAQAIACIKHHSSDALVAYATSGLHIPREERLRSTSNGDYSEEEEEAVNRDIGEPSGVSQGLLHGHQFCTELVISGLMECRALENTVESLRHEPRTMLARRFPPVPVLRSQLLSLAVECYRIAPLVTRVVPMRMLAETKWVSDTDKNSPVRRHALHACIDVCVAVPLESIATHLSRGGPNKHLSRDSLERLSSQYMAHARKQQLSVRDFHVQMQDILFPSHSRAVIWFIDSQAAKGKSRPGVMENAFPTIPICRVLAMLLTLPGCDKVLSLLFWSSPKRFVHLDRWLEEYTGLRIRGALDAITMLQFEAYKLEGVPDCNLLAQMDLSDERWKTVMSSPFAIGLDLFHDELIKTWVKADQRPTPFDATISLRSDLGTKECRKRIFHRLAECCYQAEGCKDLKKLIDLGPANPLCPIACHNPFCDRLGEVLKPHPHPKGVKSGWMRGAASDREWFFTGEGNSSVYIHSAKCWKNFLKEIR</sequence>
<organism evidence="1 2">
    <name type="scientific">Dunaliella salina</name>
    <name type="common">Green alga</name>
    <name type="synonym">Protococcus salinus</name>
    <dbReference type="NCBI Taxonomy" id="3046"/>
    <lineage>
        <taxon>Eukaryota</taxon>
        <taxon>Viridiplantae</taxon>
        <taxon>Chlorophyta</taxon>
        <taxon>core chlorophytes</taxon>
        <taxon>Chlorophyceae</taxon>
        <taxon>CS clade</taxon>
        <taxon>Chlamydomonadales</taxon>
        <taxon>Dunaliellaceae</taxon>
        <taxon>Dunaliella</taxon>
    </lineage>
</organism>
<reference evidence="1" key="1">
    <citation type="submission" date="2017-08" db="EMBL/GenBank/DDBJ databases">
        <authorList>
            <person name="Polle J.E."/>
            <person name="Barry K."/>
            <person name="Cushman J."/>
            <person name="Schmutz J."/>
            <person name="Tran D."/>
            <person name="Hathwaick L.T."/>
            <person name="Yim W.C."/>
            <person name="Jenkins J."/>
            <person name="Mckie-Krisberg Z.M."/>
            <person name="Prochnik S."/>
            <person name="Lindquist E."/>
            <person name="Dockter R.B."/>
            <person name="Adam C."/>
            <person name="Molina H."/>
            <person name="Bunkerborg J."/>
            <person name="Jin E."/>
            <person name="Buchheim M."/>
            <person name="Magnuson J."/>
        </authorList>
    </citation>
    <scope>NUCLEOTIDE SEQUENCE</scope>
    <source>
        <strain evidence="1">CCAP 19/18</strain>
    </source>
</reference>
<dbReference type="Proteomes" id="UP000815325">
    <property type="component" value="Unassembled WGS sequence"/>
</dbReference>
<evidence type="ECO:0000313" key="2">
    <source>
        <dbReference type="Proteomes" id="UP000815325"/>
    </source>
</evidence>
<comment type="caution">
    <text evidence="1">The sequence shown here is derived from an EMBL/GenBank/DDBJ whole genome shotgun (WGS) entry which is preliminary data.</text>
</comment>
<protein>
    <submittedName>
        <fullName evidence="1">Uncharacterized protein</fullName>
    </submittedName>
</protein>
<name>A0ABQ7H5H6_DUNSA</name>
<evidence type="ECO:0000313" key="1">
    <source>
        <dbReference type="EMBL" id="KAF5842107.1"/>
    </source>
</evidence>
<gene>
    <name evidence="1" type="ORF">DUNSADRAFT_9367</name>
</gene>
<accession>A0ABQ7H5H6</accession>
<dbReference type="EMBL" id="MU069469">
    <property type="protein sequence ID" value="KAF5842107.1"/>
    <property type="molecule type" value="Genomic_DNA"/>
</dbReference>